<evidence type="ECO:0000313" key="10">
    <source>
        <dbReference type="EMBL" id="VDK77393.1"/>
    </source>
</evidence>
<gene>
    <name evidence="10" type="ORF">GPUH_LOCUS9783</name>
</gene>
<dbReference type="GO" id="GO:0004523">
    <property type="term" value="F:RNA-DNA hybrid ribonuclease activity"/>
    <property type="evidence" value="ECO:0007669"/>
    <property type="project" value="UniProtKB-EC"/>
</dbReference>
<dbReference type="Pfam" id="PF01693">
    <property type="entry name" value="Cauli_VI"/>
    <property type="match status" value="1"/>
</dbReference>
<dbReference type="InterPro" id="IPR037056">
    <property type="entry name" value="RNase_H1_N_sf"/>
</dbReference>
<keyword evidence="8" id="KW-0460">Magnesium</keyword>
<comment type="cofactor">
    <cofactor evidence="1">
        <name>Mg(2+)</name>
        <dbReference type="ChEBI" id="CHEBI:18420"/>
    </cofactor>
</comment>
<accession>A0A3P6T3Z5</accession>
<evidence type="ECO:0000256" key="1">
    <source>
        <dbReference type="ARBA" id="ARBA00001946"/>
    </source>
</evidence>
<evidence type="ECO:0000256" key="5">
    <source>
        <dbReference type="ARBA" id="ARBA00022723"/>
    </source>
</evidence>
<dbReference type="Proteomes" id="UP000271098">
    <property type="component" value="Unassembled WGS sequence"/>
</dbReference>
<dbReference type="InterPro" id="IPR011320">
    <property type="entry name" value="RNase_H1_N"/>
</dbReference>
<keyword evidence="7" id="KW-0378">Hydrolase</keyword>
<dbReference type="SUPFAM" id="SSF55658">
    <property type="entry name" value="L9 N-domain-like"/>
    <property type="match status" value="1"/>
</dbReference>
<evidence type="ECO:0000256" key="6">
    <source>
        <dbReference type="ARBA" id="ARBA00022759"/>
    </source>
</evidence>
<evidence type="ECO:0000259" key="9">
    <source>
        <dbReference type="Pfam" id="PF01693"/>
    </source>
</evidence>
<organism evidence="10 11">
    <name type="scientific">Gongylonema pulchrum</name>
    <dbReference type="NCBI Taxonomy" id="637853"/>
    <lineage>
        <taxon>Eukaryota</taxon>
        <taxon>Metazoa</taxon>
        <taxon>Ecdysozoa</taxon>
        <taxon>Nematoda</taxon>
        <taxon>Chromadorea</taxon>
        <taxon>Rhabditida</taxon>
        <taxon>Spirurina</taxon>
        <taxon>Spiruromorpha</taxon>
        <taxon>Spiruroidea</taxon>
        <taxon>Gongylonematidae</taxon>
        <taxon>Gongylonema</taxon>
    </lineage>
</organism>
<dbReference type="OrthoDB" id="2329734at2759"/>
<comment type="similarity">
    <text evidence="2">Belongs to the RNase H family.</text>
</comment>
<evidence type="ECO:0000256" key="3">
    <source>
        <dbReference type="ARBA" id="ARBA00012180"/>
    </source>
</evidence>
<protein>
    <recommendedName>
        <fullName evidence="3">ribonuclease H</fullName>
        <ecNumber evidence="3">3.1.26.4</ecNumber>
    </recommendedName>
</protein>
<keyword evidence="6" id="KW-0255">Endonuclease</keyword>
<dbReference type="FunFam" id="3.40.970.10:FF:000001">
    <property type="entry name" value="Ribonuclease H1"/>
    <property type="match status" value="1"/>
</dbReference>
<proteinExistence type="inferred from homology"/>
<sequence>MFQIADYPQPLYKKFDNLDEAKAFYKKYSCDEETSRDEGEVISEAKPVANNNEKEVKEAEKTEQKKEARITIDSCLINSDNEKPAAFYAVARGHQTGVFKTWAECQEATKDFKGAKFKKFDNEEDAQLFAEGKALKEIGTGALPSLCVLLFTELSSESL</sequence>
<keyword evidence="11" id="KW-1185">Reference proteome</keyword>
<name>A0A3P6T3Z5_9BILA</name>
<dbReference type="GO" id="GO:0046872">
    <property type="term" value="F:metal ion binding"/>
    <property type="evidence" value="ECO:0007669"/>
    <property type="project" value="UniProtKB-KW"/>
</dbReference>
<evidence type="ECO:0000256" key="7">
    <source>
        <dbReference type="ARBA" id="ARBA00022801"/>
    </source>
</evidence>
<feature type="domain" description="Ribonuclease H1 N-terminal" evidence="9">
    <location>
        <begin position="87"/>
        <end position="129"/>
    </location>
</feature>
<dbReference type="Gene3D" id="3.40.970.10">
    <property type="entry name" value="Ribonuclease H1, N-terminal domain"/>
    <property type="match status" value="1"/>
</dbReference>
<evidence type="ECO:0000313" key="11">
    <source>
        <dbReference type="Proteomes" id="UP000271098"/>
    </source>
</evidence>
<reference evidence="10 11" key="1">
    <citation type="submission" date="2018-11" db="EMBL/GenBank/DDBJ databases">
        <authorList>
            <consortium name="Pathogen Informatics"/>
        </authorList>
    </citation>
    <scope>NUCLEOTIDE SEQUENCE [LARGE SCALE GENOMIC DNA]</scope>
</reference>
<dbReference type="AlphaFoldDB" id="A0A3P6T3Z5"/>
<keyword evidence="5" id="KW-0479">Metal-binding</keyword>
<dbReference type="EMBL" id="UYRT01033732">
    <property type="protein sequence ID" value="VDK77393.1"/>
    <property type="molecule type" value="Genomic_DNA"/>
</dbReference>
<dbReference type="EC" id="3.1.26.4" evidence="3"/>
<dbReference type="InterPro" id="IPR009027">
    <property type="entry name" value="Ribosomal_bL9/RNase_H1_N"/>
</dbReference>
<evidence type="ECO:0000256" key="2">
    <source>
        <dbReference type="ARBA" id="ARBA00005300"/>
    </source>
</evidence>
<evidence type="ECO:0000256" key="8">
    <source>
        <dbReference type="ARBA" id="ARBA00022842"/>
    </source>
</evidence>
<evidence type="ECO:0000256" key="4">
    <source>
        <dbReference type="ARBA" id="ARBA00022722"/>
    </source>
</evidence>
<keyword evidence="4" id="KW-0540">Nuclease</keyword>